<name>A0ABQ9HEE6_9NEOP</name>
<keyword evidence="3" id="KW-1185">Reference proteome</keyword>
<dbReference type="EMBL" id="JARBHB010000005">
    <property type="protein sequence ID" value="KAJ8882607.1"/>
    <property type="molecule type" value="Genomic_DNA"/>
</dbReference>
<feature type="compositionally biased region" description="Basic and acidic residues" evidence="1">
    <location>
        <begin position="18"/>
        <end position="33"/>
    </location>
</feature>
<comment type="caution">
    <text evidence="2">The sequence shown here is derived from an EMBL/GenBank/DDBJ whole genome shotgun (WGS) entry which is preliminary data.</text>
</comment>
<dbReference type="Proteomes" id="UP001159363">
    <property type="component" value="Chromosome 4"/>
</dbReference>
<evidence type="ECO:0000313" key="3">
    <source>
        <dbReference type="Proteomes" id="UP001159363"/>
    </source>
</evidence>
<proteinExistence type="predicted"/>
<feature type="region of interest" description="Disordered" evidence="1">
    <location>
        <begin position="18"/>
        <end position="44"/>
    </location>
</feature>
<gene>
    <name evidence="2" type="ORF">PR048_014418</name>
</gene>
<feature type="region of interest" description="Disordered" evidence="1">
    <location>
        <begin position="421"/>
        <end position="440"/>
    </location>
</feature>
<reference evidence="2 3" key="1">
    <citation type="submission" date="2023-02" db="EMBL/GenBank/DDBJ databases">
        <title>LHISI_Scaffold_Assembly.</title>
        <authorList>
            <person name="Stuart O.P."/>
            <person name="Cleave R."/>
            <person name="Magrath M.J.L."/>
            <person name="Mikheyev A.S."/>
        </authorList>
    </citation>
    <scope>NUCLEOTIDE SEQUENCE [LARGE SCALE GENOMIC DNA]</scope>
    <source>
        <strain evidence="2">Daus_M_001</strain>
        <tissue evidence="2">Leg muscle</tissue>
    </source>
</reference>
<organism evidence="2 3">
    <name type="scientific">Dryococelus australis</name>
    <dbReference type="NCBI Taxonomy" id="614101"/>
    <lineage>
        <taxon>Eukaryota</taxon>
        <taxon>Metazoa</taxon>
        <taxon>Ecdysozoa</taxon>
        <taxon>Arthropoda</taxon>
        <taxon>Hexapoda</taxon>
        <taxon>Insecta</taxon>
        <taxon>Pterygota</taxon>
        <taxon>Neoptera</taxon>
        <taxon>Polyneoptera</taxon>
        <taxon>Phasmatodea</taxon>
        <taxon>Verophasmatodea</taxon>
        <taxon>Anareolatae</taxon>
        <taxon>Phasmatidae</taxon>
        <taxon>Eurycanthinae</taxon>
        <taxon>Dryococelus</taxon>
    </lineage>
</organism>
<evidence type="ECO:0000256" key="1">
    <source>
        <dbReference type="SAM" id="MobiDB-lite"/>
    </source>
</evidence>
<sequence length="1107" mass="120338">MTHDDLLSLLAEYSNRTNRDDDGRLRDDGERGVRGVNGREGVIPDDRRHGSGVRCWPFAPHPRPVTTAAACLVNTTPPFTASGVARDFGADNASLDTPDIHCLIRLWSACGPSRTKTTFKTPRALQRLYPRSPTQTVSEISNTSKTCLINLAARRGDKVRGSVSSLLLPRSCASNGQNSSRAPPISWSDKAHTRTRFMCCIATGSKAPNWRVAFSPDRYHITARELQPFPPKGWLPSLLRLASSPPEEWHAMHCEIAQTETYLPSAMDLDNGDTDADLDYQPPDISQRNLIFVSETDSTDSEGEEIISEKVNLLKTDKDLKFGDSYYAVCGEISVAKWKDRGIESVVFISNMHNPGNSSIVERKDNPGIFSRKSGGPGDGVDDTLISFALIALAFLTLKREVASAPWKVCSIDRGQVQLHKSPEERKVGKKSLGSSRAPPRAESFIMAPGMKVVPDPAELRQWEGASCWTRVQGNNFSLSRAGLGALGEKYFQGGDLQGEGMQAVLSAAFVARQASDGRIMASSWAGTLPGALFERVPHWLDGLDPCQRPRTVAPRGAWTPRGRPLHRTAQACRLAIRSIFVYPGSTTAVDTFSDSWGRGDAVVRRLASHQGESGSILNGLTKFLACGKRGGRCCRLENFLGALLFSPLWHFAAAPSSPHFTLTQRSYIHLSLSLSLSHELLHAGRACATLGLAFLQKCASVSDYITPRSCTFSFLSSARVSLWAATSRGGARGNESRRRGNWAGLSPLVKVFHANSFTSTLARCSQLHRFCFLRAGQRRGERTPGQARKGGCFVCRSRSGEGEALCLVMARQLPVPARPVIYGGRTETGCLQTASVMGDGGVPGQQPPRGYSASLILVSHAPTSEIAGSIPGIGGREIFCRGVRVFSGLSRFLHRLHSSTSPPAISSSPHPFFGLVGAAGLSPGMLSLLKLSLGPLDIAALVVFALLLLCTDYTPSWWGKHIQADMHSRPRIPSKITPQSRDAHRYEIARRFLLRGRIHSLIRSATLWEPALCLIGYCIPRKDPHWLVCWQVADKEEAKWIWSSAGTHDRGEFLIKPAKILKRPRQESNHILLGEGEGGALATAASTAAPNIACQSVAPGCVLACT</sequence>
<protein>
    <submittedName>
        <fullName evidence="2">Uncharacterized protein</fullName>
    </submittedName>
</protein>
<accession>A0ABQ9HEE6</accession>
<evidence type="ECO:0000313" key="2">
    <source>
        <dbReference type="EMBL" id="KAJ8882607.1"/>
    </source>
</evidence>